<evidence type="ECO:0000313" key="1">
    <source>
        <dbReference type="EMBL" id="TVU66765.1"/>
    </source>
</evidence>
<accession>A0A558HCA2</accession>
<dbReference type="RefSeq" id="WP_144647833.1">
    <property type="nucleotide sequence ID" value="NZ_VNFK01000001.1"/>
</dbReference>
<comment type="caution">
    <text evidence="1">The sequence shown here is derived from an EMBL/GenBank/DDBJ whole genome shotgun (WGS) entry which is preliminary data.</text>
</comment>
<dbReference type="AlphaFoldDB" id="A0A558HCA2"/>
<reference evidence="1 2" key="1">
    <citation type="submission" date="2019-07" db="EMBL/GenBank/DDBJ databases">
        <title>Diversity of Bacteria from Kongsfjorden, Arctic.</title>
        <authorList>
            <person name="Yu Y."/>
        </authorList>
    </citation>
    <scope>NUCLEOTIDE SEQUENCE [LARGE SCALE GENOMIC DNA]</scope>
    <source>
        <strain evidence="1 2">SM1928</strain>
    </source>
</reference>
<dbReference type="InterPro" id="IPR046179">
    <property type="entry name" value="DUF6188"/>
</dbReference>
<sequence>MKPSRMLWTWPTTFGPDEIVRCMVDYAFSIETQGGIVLRVENEFIYETASGLTHRLDPAGVPSLLGPALSIARSSVTAGIADDRGTLHLDFADGSAIAVPADEQYEAWTLNGPDGLLLVSTPGGSLARWGLGTE</sequence>
<evidence type="ECO:0000313" key="2">
    <source>
        <dbReference type="Proteomes" id="UP000316500"/>
    </source>
</evidence>
<protein>
    <submittedName>
        <fullName evidence="1">Uncharacterized protein</fullName>
    </submittedName>
</protein>
<dbReference type="Pfam" id="PF19686">
    <property type="entry name" value="DUF6188"/>
    <property type="match status" value="1"/>
</dbReference>
<dbReference type="EMBL" id="VNFK01000001">
    <property type="protein sequence ID" value="TVU66765.1"/>
    <property type="molecule type" value="Genomic_DNA"/>
</dbReference>
<dbReference type="OrthoDB" id="3429377at2"/>
<organism evidence="1 2">
    <name type="scientific">Paenarthrobacter nitroguajacolicus</name>
    <name type="common">Arthrobacter nitroguajacolicus</name>
    <dbReference type="NCBI Taxonomy" id="211146"/>
    <lineage>
        <taxon>Bacteria</taxon>
        <taxon>Bacillati</taxon>
        <taxon>Actinomycetota</taxon>
        <taxon>Actinomycetes</taxon>
        <taxon>Micrococcales</taxon>
        <taxon>Micrococcaceae</taxon>
        <taxon>Paenarthrobacter</taxon>
    </lineage>
</organism>
<proteinExistence type="predicted"/>
<name>A0A558HCA2_PAENT</name>
<gene>
    <name evidence="1" type="ORF">FQP90_01070</name>
</gene>
<dbReference type="Proteomes" id="UP000316500">
    <property type="component" value="Unassembled WGS sequence"/>
</dbReference>